<evidence type="ECO:0008006" key="4">
    <source>
        <dbReference type="Google" id="ProtNLM"/>
    </source>
</evidence>
<feature type="signal peptide" evidence="1">
    <location>
        <begin position="1"/>
        <end position="31"/>
    </location>
</feature>
<protein>
    <recommendedName>
        <fullName evidence="4">Right handed beta helix domain-containing protein</fullName>
    </recommendedName>
</protein>
<dbReference type="RefSeq" id="WP_234517054.1">
    <property type="nucleotide sequence ID" value="NZ_BAAAUF010000050.1"/>
</dbReference>
<keyword evidence="3" id="KW-1185">Reference proteome</keyword>
<evidence type="ECO:0000313" key="3">
    <source>
        <dbReference type="Proteomes" id="UP001501532"/>
    </source>
</evidence>
<reference evidence="3" key="1">
    <citation type="journal article" date="2019" name="Int. J. Syst. Evol. Microbiol.">
        <title>The Global Catalogue of Microorganisms (GCM) 10K type strain sequencing project: providing services to taxonomists for standard genome sequencing and annotation.</title>
        <authorList>
            <consortium name="The Broad Institute Genomics Platform"/>
            <consortium name="The Broad Institute Genome Sequencing Center for Infectious Disease"/>
            <person name="Wu L."/>
            <person name="Ma J."/>
        </authorList>
    </citation>
    <scope>NUCLEOTIDE SEQUENCE [LARGE SCALE GENOMIC DNA]</scope>
    <source>
        <strain evidence="3">JCM 9091</strain>
    </source>
</reference>
<dbReference type="Proteomes" id="UP001501532">
    <property type="component" value="Unassembled WGS sequence"/>
</dbReference>
<accession>A0ABP6LY57</accession>
<dbReference type="InterPro" id="IPR006626">
    <property type="entry name" value="PbH1"/>
</dbReference>
<sequence>MPNCAAVARQAACYLGGAAVVASLAVPHAAAAPGSGRQVGATQVRCSAASLISAIKTANSGTGGRLALAPHCTYHLTAAYSRQDGLPAITKRITVLGNGATIQRDASASGRFRILHVASGGSLDVRDVTVRGGKVAGTQELGAGILVQAMGNLNLYRSRVSQNSSGRNGGGVAVMGTATISNSELVANTATFGGGLVQFGSISRTTIIKSQIRYNVARFDGGGLEFGGGTALVRDSHVDHNSATSGDGGGGIYSGADLQVLRSTVDRNRAGIISTQPGGGGIYNDGSLSLRDTSVSNNTVTGSASQGGGLYNLGGHVTLSNARIIGNSAAKAPAGVWTDTRVGTLRSRIVNNTHTNCQRSPVVPAGCVK</sequence>
<dbReference type="EMBL" id="BAAAUF010000050">
    <property type="protein sequence ID" value="GAA3062398.1"/>
    <property type="molecule type" value="Genomic_DNA"/>
</dbReference>
<comment type="caution">
    <text evidence="2">The sequence shown here is derived from an EMBL/GenBank/DDBJ whole genome shotgun (WGS) entry which is preliminary data.</text>
</comment>
<keyword evidence="1" id="KW-0732">Signal</keyword>
<dbReference type="SMART" id="SM00710">
    <property type="entry name" value="PbH1"/>
    <property type="match status" value="4"/>
</dbReference>
<name>A0ABP6LY57_9ACTN</name>
<dbReference type="SUPFAM" id="SSF51126">
    <property type="entry name" value="Pectin lyase-like"/>
    <property type="match status" value="1"/>
</dbReference>
<dbReference type="PANTHER" id="PTHR11319">
    <property type="entry name" value="G PROTEIN-COUPLED RECEPTOR-RELATED"/>
    <property type="match status" value="1"/>
</dbReference>
<evidence type="ECO:0000313" key="2">
    <source>
        <dbReference type="EMBL" id="GAA3062398.1"/>
    </source>
</evidence>
<proteinExistence type="predicted"/>
<evidence type="ECO:0000256" key="1">
    <source>
        <dbReference type="SAM" id="SignalP"/>
    </source>
</evidence>
<gene>
    <name evidence="2" type="ORF">GCM10010448_52150</name>
</gene>
<dbReference type="PANTHER" id="PTHR11319:SF35">
    <property type="entry name" value="OUTER MEMBRANE PROTEIN PMPC-RELATED"/>
    <property type="match status" value="1"/>
</dbReference>
<feature type="chain" id="PRO_5047402512" description="Right handed beta helix domain-containing protein" evidence="1">
    <location>
        <begin position="32"/>
        <end position="369"/>
    </location>
</feature>
<organism evidence="2 3">
    <name type="scientific">Streptomyces glomeratus</name>
    <dbReference type="NCBI Taxonomy" id="284452"/>
    <lineage>
        <taxon>Bacteria</taxon>
        <taxon>Bacillati</taxon>
        <taxon>Actinomycetota</taxon>
        <taxon>Actinomycetes</taxon>
        <taxon>Kitasatosporales</taxon>
        <taxon>Streptomycetaceae</taxon>
        <taxon>Streptomyces</taxon>
    </lineage>
</organism>
<dbReference type="InterPro" id="IPR011050">
    <property type="entry name" value="Pectin_lyase_fold/virulence"/>
</dbReference>